<organism evidence="3">
    <name type="scientific">Arthroderma gypseum (strain ATCC MYA-4604 / CBS 118893)</name>
    <name type="common">Microsporum gypseum</name>
    <dbReference type="NCBI Taxonomy" id="535722"/>
    <lineage>
        <taxon>Eukaryota</taxon>
        <taxon>Fungi</taxon>
        <taxon>Dikarya</taxon>
        <taxon>Ascomycota</taxon>
        <taxon>Pezizomycotina</taxon>
        <taxon>Eurotiomycetes</taxon>
        <taxon>Eurotiomycetidae</taxon>
        <taxon>Onygenales</taxon>
        <taxon>Arthrodermataceae</taxon>
        <taxon>Nannizzia</taxon>
    </lineage>
</organism>
<evidence type="ECO:0000313" key="3">
    <source>
        <dbReference type="Proteomes" id="UP000002669"/>
    </source>
</evidence>
<dbReference type="HOGENOM" id="CLU_2209394_0_0_1"/>
<feature type="region of interest" description="Disordered" evidence="1">
    <location>
        <begin position="1"/>
        <end position="39"/>
    </location>
</feature>
<dbReference type="VEuPathDB" id="FungiDB:MGYG_04663"/>
<proteinExistence type="predicted"/>
<reference evidence="3" key="1">
    <citation type="journal article" date="2012" name="MBio">
        <title>Comparative genome analysis of Trichophyton rubrum and related dermatophytes reveals candidate genes involved in infection.</title>
        <authorList>
            <person name="Martinez D.A."/>
            <person name="Oliver B.G."/>
            <person name="Graeser Y."/>
            <person name="Goldberg J.M."/>
            <person name="Li W."/>
            <person name="Martinez-Rossi N.M."/>
            <person name="Monod M."/>
            <person name="Shelest E."/>
            <person name="Barton R.C."/>
            <person name="Birch E."/>
            <person name="Brakhage A.A."/>
            <person name="Chen Z."/>
            <person name="Gurr S.J."/>
            <person name="Heiman D."/>
            <person name="Heitman J."/>
            <person name="Kosti I."/>
            <person name="Rossi A."/>
            <person name="Saif S."/>
            <person name="Samalova M."/>
            <person name="Saunders C.W."/>
            <person name="Shea T."/>
            <person name="Summerbell R.C."/>
            <person name="Xu J."/>
            <person name="Young S."/>
            <person name="Zeng Q."/>
            <person name="Birren B.W."/>
            <person name="Cuomo C.A."/>
            <person name="White T.C."/>
        </authorList>
    </citation>
    <scope>NUCLEOTIDE SEQUENCE [LARGE SCALE GENOMIC DNA]</scope>
    <source>
        <strain evidence="3">ATCC MYA-4604 / CBS 118893</strain>
    </source>
</reference>
<dbReference type="RefSeq" id="XP_003172072.1">
    <property type="nucleotide sequence ID" value="XM_003172024.1"/>
</dbReference>
<dbReference type="eggNOG" id="ENOG502RQ7S">
    <property type="taxonomic scope" value="Eukaryota"/>
</dbReference>
<dbReference type="GeneID" id="10027337"/>
<name>E4UW53_ARTGP</name>
<gene>
    <name evidence="2" type="ORF">MGYG_04663</name>
</gene>
<keyword evidence="3" id="KW-1185">Reference proteome</keyword>
<dbReference type="InParanoid" id="E4UW53"/>
<evidence type="ECO:0000256" key="1">
    <source>
        <dbReference type="SAM" id="MobiDB-lite"/>
    </source>
</evidence>
<dbReference type="EMBL" id="DS989825">
    <property type="protein sequence ID" value="EFR01661.1"/>
    <property type="molecule type" value="Genomic_DNA"/>
</dbReference>
<sequence length="107" mass="12109">MVTATNLFPRSSSQSDFHPDLDQVGSEQEGEQERARKSQNGVRPNIIFWEEGISKTVKANICFFTSTRTRLFTLFLVRMKIESLADDGRAASWLLVQSYSSSLFGLE</sequence>
<feature type="compositionally biased region" description="Polar residues" evidence="1">
    <location>
        <begin position="1"/>
        <end position="16"/>
    </location>
</feature>
<dbReference type="Proteomes" id="UP000002669">
    <property type="component" value="Unassembled WGS sequence"/>
</dbReference>
<evidence type="ECO:0000313" key="2">
    <source>
        <dbReference type="EMBL" id="EFR01661.1"/>
    </source>
</evidence>
<accession>E4UW53</accession>
<dbReference type="AlphaFoldDB" id="E4UW53"/>
<protein>
    <submittedName>
        <fullName evidence="2">Uncharacterized protein</fullName>
    </submittedName>
</protein>